<evidence type="ECO:0000259" key="2">
    <source>
        <dbReference type="Pfam" id="PF10145"/>
    </source>
</evidence>
<dbReference type="Pfam" id="PF10145">
    <property type="entry name" value="PhageMin_Tail"/>
    <property type="match status" value="1"/>
</dbReference>
<proteinExistence type="predicted"/>
<organism evidence="3 4">
    <name type="scientific">Otariodibacter oris</name>
    <dbReference type="NCBI Taxonomy" id="1032623"/>
    <lineage>
        <taxon>Bacteria</taxon>
        <taxon>Pseudomonadati</taxon>
        <taxon>Pseudomonadota</taxon>
        <taxon>Gammaproteobacteria</taxon>
        <taxon>Pasteurellales</taxon>
        <taxon>Pasteurellaceae</taxon>
        <taxon>Otariodibacter</taxon>
    </lineage>
</organism>
<gene>
    <name evidence="3" type="ORF">DES31_0506</name>
</gene>
<evidence type="ECO:0000313" key="3">
    <source>
        <dbReference type="EMBL" id="RKR77181.1"/>
    </source>
</evidence>
<feature type="domain" description="Phage tail tape measure protein" evidence="2">
    <location>
        <begin position="202"/>
        <end position="373"/>
    </location>
</feature>
<dbReference type="OrthoDB" id="8019720at2"/>
<dbReference type="AlphaFoldDB" id="A0A420XJ52"/>
<name>A0A420XJ52_9PAST</name>
<dbReference type="EMBL" id="RBJC01000004">
    <property type="protein sequence ID" value="RKR77181.1"/>
    <property type="molecule type" value="Genomic_DNA"/>
</dbReference>
<dbReference type="Proteomes" id="UP000280099">
    <property type="component" value="Unassembled WGS sequence"/>
</dbReference>
<dbReference type="InterPro" id="IPR010090">
    <property type="entry name" value="Phage_tape_meas"/>
</dbReference>
<reference evidence="3 4" key="1">
    <citation type="submission" date="2018-10" db="EMBL/GenBank/DDBJ databases">
        <title>Genomic Encyclopedia of Type Strains, Phase IV (KMG-IV): sequencing the most valuable type-strain genomes for metagenomic binning, comparative biology and taxonomic classification.</title>
        <authorList>
            <person name="Goeker M."/>
        </authorList>
    </citation>
    <scope>NUCLEOTIDE SEQUENCE [LARGE SCALE GENOMIC DNA]</scope>
    <source>
        <strain evidence="3 4">DSM 23800</strain>
    </source>
</reference>
<protein>
    <submittedName>
        <fullName evidence="3">Minor tail protein</fullName>
    </submittedName>
</protein>
<comment type="caution">
    <text evidence="3">The sequence shown here is derived from an EMBL/GenBank/DDBJ whole genome shotgun (WGS) entry which is preliminary data.</text>
</comment>
<sequence length="761" mass="81499">MAKNFTMSLLLKVQDYASKAIQGVSQKVKQSNKEIENSTKQTARVQQQTVKQTEQVTNKANRSAIYSSQQLARAREGLGVRSERQIQREISRTVAQYNRLARSGTASAREIARAQDVARQRVKELNAEMGKMPTGQRMGNMARGAMALTAGIGVGARLISDPIKSTANYDLKLAYLANTAYSDRDKAGRKEGMQNIHQAIKTAMSYGGDENTVIDALSEIISKGKVSVDDALSLLPTIQMNATATGASTLDIAALVNSGLGYGIEQNQIQDFIDYANAAGKAGGFELKDMAQYAPSLFAAANGAGLKGLDGAKEMFKILQQVTNVSGGSSETATNTMNFLAKLNSQDTINRASNIDYVDKNGKAREVDLKASMAGYMGQGKSPVEAFLSIVDDILVGDKEYQKAIHDLQNASTEGDRAEALNRIADYMEGSRVGELVADRQAWLGLYGVRSQKKTSENVEEAYQSALGGTAQDADFIMDTAAMKFQKAENVKKMGEIESFRSITDATGDIAEKLANYGEEYPKLTSALVGATESVKALAGAAVTAAGAMALFGGRDFLPDLLSRGKGGIGKTSVAGTASGISSGLSKSGRLSRLLGAGSTLLSGTGYLGMIGAIGEQQPYQQARSEMEEEKRVSAKVKFAKAYNNGETKSSFYYGGPSIQSKETKPLYGGYALAYLAQDNKVAQARYEIGGYSQEQMDSRTQRNNELMNGFSTLGNTIGEALKVGLSQQSKVIDNRITVELDGRVVGEAQSQYLFNEAIRG</sequence>
<accession>A0A420XJ52</accession>
<dbReference type="RefSeq" id="WP_121121662.1">
    <property type="nucleotide sequence ID" value="NZ_CP016604.1"/>
</dbReference>
<evidence type="ECO:0000313" key="4">
    <source>
        <dbReference type="Proteomes" id="UP000280099"/>
    </source>
</evidence>
<feature type="coiled-coil region" evidence="1">
    <location>
        <begin position="21"/>
        <end position="48"/>
    </location>
</feature>
<keyword evidence="1" id="KW-0175">Coiled coil</keyword>
<evidence type="ECO:0000256" key="1">
    <source>
        <dbReference type="SAM" id="Coils"/>
    </source>
</evidence>
<keyword evidence="4" id="KW-1185">Reference proteome</keyword>